<dbReference type="GO" id="GO:0003697">
    <property type="term" value="F:single-stranded DNA binding"/>
    <property type="evidence" value="ECO:0007669"/>
    <property type="project" value="TreeGrafter"/>
</dbReference>
<evidence type="ECO:0000256" key="5">
    <source>
        <dbReference type="ARBA" id="ARBA00022723"/>
    </source>
</evidence>
<evidence type="ECO:0000256" key="6">
    <source>
        <dbReference type="ARBA" id="ARBA00022763"/>
    </source>
</evidence>
<sequence>MSITDIRSDDYTFITSHLFRFAPTTDRWERVDGHAPTADAPPLPGSIRVATLNILHDHRSWRERQMIVSQKRYAALPVHLEALDADVIALHDATKSALKVLQESDFIRRAYTMTAIADSVGERPFSLLLSRLPVLECHALHLSRHRDESALIPCVVLKGRPVRPGYEGKRLAAAALRSDSDAIGNEGIGERSYQLKFCTDALRALEPSGNIVLLADTNMQQTCEDASLQHADLLDVWAETHFSDGEDGRPGYTHDPGCNALLRNMNPGEKRMLRPDRILIPRGACVSPCAPASLWATEPLPVMDHQTATSMWGKLGLASKTVGLFLSNRFGVVADLKIGEAPFDGNALAAERLDMNARTPVQAPRPAEAVDAAFAVAGHAAFFAARLLGQR</sequence>
<keyword evidence="7" id="KW-0378">Hydrolase</keyword>
<dbReference type="SUPFAM" id="SSF56219">
    <property type="entry name" value="DNase I-like"/>
    <property type="match status" value="1"/>
</dbReference>
<evidence type="ECO:0000256" key="7">
    <source>
        <dbReference type="ARBA" id="ARBA00022801"/>
    </source>
</evidence>
<comment type="subcellular location">
    <subcellularLocation>
        <location evidence="3">Nucleus</location>
    </subcellularLocation>
</comment>
<proteinExistence type="predicted"/>
<dbReference type="Gene3D" id="3.60.10.10">
    <property type="entry name" value="Endonuclease/exonuclease/phosphatase"/>
    <property type="match status" value="1"/>
</dbReference>
<evidence type="ECO:0000256" key="3">
    <source>
        <dbReference type="ARBA" id="ARBA00004123"/>
    </source>
</evidence>
<keyword evidence="5" id="KW-0479">Metal-binding</keyword>
<dbReference type="PANTHER" id="PTHR15822:SF4">
    <property type="entry name" value="TYROSYL-DNA PHOSPHODIESTERASE 2"/>
    <property type="match status" value="1"/>
</dbReference>
<dbReference type="GO" id="GO:0004518">
    <property type="term" value="F:nuclease activity"/>
    <property type="evidence" value="ECO:0007669"/>
    <property type="project" value="UniProtKB-KW"/>
</dbReference>
<evidence type="ECO:0000256" key="8">
    <source>
        <dbReference type="ARBA" id="ARBA00022842"/>
    </source>
</evidence>
<protein>
    <recommendedName>
        <fullName evidence="12">Endonuclease/exonuclease/phosphatase domain-containing protein</fullName>
    </recommendedName>
</protein>
<dbReference type="GO" id="GO:0005634">
    <property type="term" value="C:nucleus"/>
    <property type="evidence" value="ECO:0007669"/>
    <property type="project" value="UniProtKB-SubCell"/>
</dbReference>
<evidence type="ECO:0008006" key="12">
    <source>
        <dbReference type="Google" id="ProtNLM"/>
    </source>
</evidence>
<name>A0A7S1Q7R4_NEODS</name>
<dbReference type="GO" id="GO:0070260">
    <property type="term" value="F:5'-tyrosyl-DNA phosphodiesterase activity"/>
    <property type="evidence" value="ECO:0007669"/>
    <property type="project" value="TreeGrafter"/>
</dbReference>
<keyword evidence="8" id="KW-0460">Magnesium</keyword>
<evidence type="ECO:0000256" key="9">
    <source>
        <dbReference type="ARBA" id="ARBA00023204"/>
    </source>
</evidence>
<dbReference type="AlphaFoldDB" id="A0A7S1Q7R4"/>
<organism evidence="11">
    <name type="scientific">Neobodo designis</name>
    <name type="common">Flagellated protozoan</name>
    <name type="synonym">Bodo designis</name>
    <dbReference type="NCBI Taxonomy" id="312471"/>
    <lineage>
        <taxon>Eukaryota</taxon>
        <taxon>Discoba</taxon>
        <taxon>Euglenozoa</taxon>
        <taxon>Kinetoplastea</taxon>
        <taxon>Metakinetoplastina</taxon>
        <taxon>Neobodonida</taxon>
        <taxon>Neobodo</taxon>
    </lineage>
</organism>
<dbReference type="InterPro" id="IPR036691">
    <property type="entry name" value="Endo/exonu/phosph_ase_sf"/>
</dbReference>
<dbReference type="PANTHER" id="PTHR15822">
    <property type="entry name" value="TRAF AND TNF RECEPTOR-ASSOCIATED PROTEIN"/>
    <property type="match status" value="1"/>
</dbReference>
<comment type="cofactor">
    <cofactor evidence="2">
        <name>Mg(2+)</name>
        <dbReference type="ChEBI" id="CHEBI:18420"/>
    </cofactor>
</comment>
<dbReference type="GO" id="GO:0006302">
    <property type="term" value="P:double-strand break repair"/>
    <property type="evidence" value="ECO:0007669"/>
    <property type="project" value="TreeGrafter"/>
</dbReference>
<keyword evidence="10" id="KW-0539">Nucleus</keyword>
<keyword evidence="4" id="KW-0540">Nuclease</keyword>
<evidence type="ECO:0000313" key="11">
    <source>
        <dbReference type="EMBL" id="CAD9122265.1"/>
    </source>
</evidence>
<dbReference type="GO" id="GO:0005737">
    <property type="term" value="C:cytoplasm"/>
    <property type="evidence" value="ECO:0007669"/>
    <property type="project" value="TreeGrafter"/>
</dbReference>
<comment type="cofactor">
    <cofactor evidence="1">
        <name>Mn(2+)</name>
        <dbReference type="ChEBI" id="CHEBI:29035"/>
    </cofactor>
</comment>
<dbReference type="GO" id="GO:0046872">
    <property type="term" value="F:metal ion binding"/>
    <property type="evidence" value="ECO:0007669"/>
    <property type="project" value="UniProtKB-KW"/>
</dbReference>
<dbReference type="EMBL" id="HBGF01027160">
    <property type="protein sequence ID" value="CAD9122265.1"/>
    <property type="molecule type" value="Transcribed_RNA"/>
</dbReference>
<dbReference type="InterPro" id="IPR051547">
    <property type="entry name" value="TDP2-like"/>
</dbReference>
<gene>
    <name evidence="11" type="ORF">NDES1114_LOCUS17997</name>
</gene>
<evidence type="ECO:0000256" key="1">
    <source>
        <dbReference type="ARBA" id="ARBA00001936"/>
    </source>
</evidence>
<reference evidence="11" key="1">
    <citation type="submission" date="2021-01" db="EMBL/GenBank/DDBJ databases">
        <authorList>
            <person name="Corre E."/>
            <person name="Pelletier E."/>
            <person name="Niang G."/>
            <person name="Scheremetjew M."/>
            <person name="Finn R."/>
            <person name="Kale V."/>
            <person name="Holt S."/>
            <person name="Cochrane G."/>
            <person name="Meng A."/>
            <person name="Brown T."/>
            <person name="Cohen L."/>
        </authorList>
    </citation>
    <scope>NUCLEOTIDE SEQUENCE</scope>
    <source>
        <strain evidence="11">CCAP 1951/1</strain>
    </source>
</reference>
<evidence type="ECO:0000256" key="10">
    <source>
        <dbReference type="ARBA" id="ARBA00023242"/>
    </source>
</evidence>
<evidence type="ECO:0000256" key="2">
    <source>
        <dbReference type="ARBA" id="ARBA00001946"/>
    </source>
</evidence>
<accession>A0A7S1Q7R4</accession>
<keyword evidence="9" id="KW-0234">DNA repair</keyword>
<evidence type="ECO:0000256" key="4">
    <source>
        <dbReference type="ARBA" id="ARBA00022722"/>
    </source>
</evidence>
<keyword evidence="6" id="KW-0227">DNA damage</keyword>